<protein>
    <submittedName>
        <fullName evidence="1">Uncharacterized protein</fullName>
    </submittedName>
</protein>
<organism evidence="1">
    <name type="scientific">Medioppia subpectinata</name>
    <dbReference type="NCBI Taxonomy" id="1979941"/>
    <lineage>
        <taxon>Eukaryota</taxon>
        <taxon>Metazoa</taxon>
        <taxon>Ecdysozoa</taxon>
        <taxon>Arthropoda</taxon>
        <taxon>Chelicerata</taxon>
        <taxon>Arachnida</taxon>
        <taxon>Acari</taxon>
        <taxon>Acariformes</taxon>
        <taxon>Sarcoptiformes</taxon>
        <taxon>Oribatida</taxon>
        <taxon>Brachypylina</taxon>
        <taxon>Oppioidea</taxon>
        <taxon>Oppiidae</taxon>
        <taxon>Medioppia</taxon>
    </lineage>
</organism>
<proteinExistence type="predicted"/>
<evidence type="ECO:0000313" key="1">
    <source>
        <dbReference type="EMBL" id="CAD7627584.1"/>
    </source>
</evidence>
<gene>
    <name evidence="1" type="ORF">OSB1V03_LOCUS8010</name>
</gene>
<dbReference type="Proteomes" id="UP000759131">
    <property type="component" value="Unassembled WGS sequence"/>
</dbReference>
<evidence type="ECO:0000313" key="2">
    <source>
        <dbReference type="Proteomes" id="UP000759131"/>
    </source>
</evidence>
<dbReference type="GO" id="GO:0005634">
    <property type="term" value="C:nucleus"/>
    <property type="evidence" value="ECO:0007669"/>
    <property type="project" value="TreeGrafter"/>
</dbReference>
<dbReference type="Gene3D" id="3.40.50.150">
    <property type="entry name" value="Vaccinia Virus protein VP39"/>
    <property type="match status" value="2"/>
</dbReference>
<keyword evidence="2" id="KW-1185">Reference proteome</keyword>
<reference evidence="1" key="1">
    <citation type="submission" date="2020-11" db="EMBL/GenBank/DDBJ databases">
        <authorList>
            <person name="Tran Van P."/>
        </authorList>
    </citation>
    <scope>NUCLEOTIDE SEQUENCE</scope>
</reference>
<dbReference type="EMBL" id="OC859435">
    <property type="protein sequence ID" value="CAD7627584.1"/>
    <property type="molecule type" value="Genomic_DNA"/>
</dbReference>
<sequence>AITQICIACCCDAEALAGNDSKALLEHPIFEGGLCRLCYDNIRVTIVLSLMDGISSAKLALEKLGLKIDAYYSSESDANAIEISRNYNKNSVLFVDSIESITLEKIAAMSPIDLVLGSPPPEYSSNASVRKSLIENKGSGHYFLYFNHILHLIRLTNKNRHIFFLCENSNPLSNSQRDIISNLFTCKPITLFANNSSHNRNRYYWSNIPGIKRPLPQTIQEKLISLINILTQNIALKTTSDSNKKSMLTDSEDKNFEPKELEKLFELPENYTDVNSLPCKPITLFANNSSHNRNRYYWSNIPGIKRPLPQTIQEKLISLINILTQNIALKTTSDSNKKSMLTDSEDKNFEPKELEKLFELPENYTDVNSLPVNTRQSLLTRCWCVSILSHLIWSLTDFFVTIDQKSK</sequence>
<dbReference type="OrthoDB" id="6499322at2759"/>
<name>A0A7R9KQM8_9ACAR</name>
<dbReference type="EMBL" id="CAJPIZ010004860">
    <property type="protein sequence ID" value="CAG2108014.1"/>
    <property type="molecule type" value="Genomic_DNA"/>
</dbReference>
<dbReference type="InterPro" id="IPR050390">
    <property type="entry name" value="C5-Methyltransferase"/>
</dbReference>
<dbReference type="AlphaFoldDB" id="A0A7R9KQM8"/>
<accession>A0A7R9KQM8</accession>
<dbReference type="InterPro" id="IPR029063">
    <property type="entry name" value="SAM-dependent_MTases_sf"/>
</dbReference>
<dbReference type="PANTHER" id="PTHR23068">
    <property type="entry name" value="DNA CYTOSINE-5- -METHYLTRANSFERASE 3-RELATED"/>
    <property type="match status" value="1"/>
</dbReference>
<dbReference type="PANTHER" id="PTHR23068:SF25">
    <property type="entry name" value="DNA (CYTOSINE-5)-METHYLTRANSFERASE DRM2"/>
    <property type="match status" value="1"/>
</dbReference>
<dbReference type="SUPFAM" id="SSF53335">
    <property type="entry name" value="S-adenosyl-L-methionine-dependent methyltransferases"/>
    <property type="match status" value="1"/>
</dbReference>
<feature type="non-terminal residue" evidence="1">
    <location>
        <position position="1"/>
    </location>
</feature>